<evidence type="ECO:0000259" key="7">
    <source>
        <dbReference type="Pfam" id="PF09745"/>
    </source>
</evidence>
<feature type="domain" description="Nuclear speckle splicing regulatory protein 1 N-terminal" evidence="7">
    <location>
        <begin position="60"/>
        <end position="163"/>
    </location>
</feature>
<feature type="transmembrane region" description="Helical" evidence="6">
    <location>
        <begin position="810"/>
        <end position="830"/>
    </location>
</feature>
<feature type="transmembrane region" description="Helical" evidence="6">
    <location>
        <begin position="685"/>
        <end position="707"/>
    </location>
</feature>
<dbReference type="GO" id="GO:0005886">
    <property type="term" value="C:plasma membrane"/>
    <property type="evidence" value="ECO:0007669"/>
    <property type="project" value="TreeGrafter"/>
</dbReference>
<feature type="compositionally biased region" description="Basic and acidic residues" evidence="5">
    <location>
        <begin position="316"/>
        <end position="353"/>
    </location>
</feature>
<organism evidence="8 9">
    <name type="scientific">Trichuris suis</name>
    <name type="common">pig whipworm</name>
    <dbReference type="NCBI Taxonomy" id="68888"/>
    <lineage>
        <taxon>Eukaryota</taxon>
        <taxon>Metazoa</taxon>
        <taxon>Ecdysozoa</taxon>
        <taxon>Nematoda</taxon>
        <taxon>Enoplea</taxon>
        <taxon>Dorylaimia</taxon>
        <taxon>Trichinellida</taxon>
        <taxon>Trichuridae</taxon>
        <taxon>Trichuris</taxon>
    </lineage>
</organism>
<comment type="similarity">
    <text evidence="1">Belongs to the unc-93 family.</text>
</comment>
<dbReference type="PANTHER" id="PTHR19444:SF11">
    <property type="entry name" value="UNC93-LIKE PROTEIN"/>
    <property type="match status" value="1"/>
</dbReference>
<evidence type="ECO:0000256" key="6">
    <source>
        <dbReference type="SAM" id="Phobius"/>
    </source>
</evidence>
<evidence type="ECO:0000256" key="2">
    <source>
        <dbReference type="ARBA" id="ARBA00010126"/>
    </source>
</evidence>
<keyword evidence="3 4" id="KW-0175">Coiled coil</keyword>
<keyword evidence="6" id="KW-1133">Transmembrane helix</keyword>
<feature type="transmembrane region" description="Helical" evidence="6">
    <location>
        <begin position="515"/>
        <end position="537"/>
    </location>
</feature>
<dbReference type="Pfam" id="PF09745">
    <property type="entry name" value="NSRP1_N"/>
    <property type="match status" value="1"/>
</dbReference>
<dbReference type="CDD" id="cd22249">
    <property type="entry name" value="UDM1_RNF168_RNF169-like"/>
    <property type="match status" value="1"/>
</dbReference>
<feature type="transmembrane region" description="Helical" evidence="6">
    <location>
        <begin position="425"/>
        <end position="446"/>
    </location>
</feature>
<proteinExistence type="inferred from homology"/>
<dbReference type="GO" id="GO:0043266">
    <property type="term" value="P:regulation of potassium ion transport"/>
    <property type="evidence" value="ECO:0007669"/>
    <property type="project" value="TreeGrafter"/>
</dbReference>
<dbReference type="SUPFAM" id="SSF103473">
    <property type="entry name" value="MFS general substrate transporter"/>
    <property type="match status" value="2"/>
</dbReference>
<dbReference type="EMBL" id="KL363199">
    <property type="protein sequence ID" value="KFD55516.1"/>
    <property type="molecule type" value="Genomic_DNA"/>
</dbReference>
<evidence type="ECO:0000313" key="9">
    <source>
        <dbReference type="Proteomes" id="UP000030764"/>
    </source>
</evidence>
<evidence type="ECO:0000256" key="1">
    <source>
        <dbReference type="ARBA" id="ARBA00009172"/>
    </source>
</evidence>
<feature type="coiled-coil region" evidence="4">
    <location>
        <begin position="107"/>
        <end position="167"/>
    </location>
</feature>
<dbReference type="InterPro" id="IPR051951">
    <property type="entry name" value="UNC-93_regulatory"/>
</dbReference>
<dbReference type="AlphaFoldDB" id="A0A085ME70"/>
<feature type="transmembrane region" description="Helical" evidence="6">
    <location>
        <begin position="629"/>
        <end position="650"/>
    </location>
</feature>
<evidence type="ECO:0000256" key="5">
    <source>
        <dbReference type="SAM" id="MobiDB-lite"/>
    </source>
</evidence>
<dbReference type="Proteomes" id="UP000030764">
    <property type="component" value="Unassembled WGS sequence"/>
</dbReference>
<name>A0A085ME70_9BILA</name>
<sequence length="880" mass="100700">MAEGRSRYGLILKRPYKKLPQVPKPNVFADSSDEDEAVSSKPKKSQITMDTKMRSQFSMQIEKALEEDPNAFAYDEVYENMERSRSARKEDAKEKDGGKPKYIGALLKAARKRQVEYEAREERKQQREREKEGNEFAEKEVFVTGAYRRKLEELEEHNKAMERMDRIDGLSLIFISIVTVLFFKEMMDVSKQKDLSGFYRHFLNDVAEPASVSKDSEVEAGESVVPKEPVTNKESKMKKKYRRRRSSSRSSDESESRHSDRKQGSSPSQSEDDEVNLHDIVSESKRAADQRRADRHKRFLTPSPTRSPAVVNGSETRYRNALVERRSFKSERREGRRLHEDTDQRKLNAESTKEGNNATSNSDVNVVKDDILGTLPPEVVKQQRLEKLRRIFAHRNDAAAIEEYRQRYLERKAKRVKNIAPKARIIKNVVVLGCSSMFYCGCIMPLRTYLSLSPDCGNVASIALSLLYVVSASSSLLYGTFVARQLTHKVTLLLTYVPFMLFIPGIIYYKHYVLLPAAIVIGLTQGPYFNALYAYLFNSAARFSYLSFETVCHSAHRFLCIFHLLTHCGWAWGFLLSAGTLHGIESTTNGTHMPWTLALSDRKGRHYQEGSKNVVNQITWSALGAVNPWYAFSLYFGWIGLSVLLTLLLLDRLQVHFYANKEKASARELLLANVHLMGNARLKRLIPLFICIGINEVFVVADVMQAYVACVSPQSTVGYVLFCYSLTNLFMSAFIHTAAFHVTRMTFLWVGFITQVGILLVMWLWVPSKDDQAVFYVIVMTWGFSHRIWRTFGERMLYEAFPDNWDSSFTIYHVGCTVGMSIGFLMKPFGKMEYKIYTVGFALVISMMTIVLSEPSKLKQRKQLDISVLDSSRIATKHFT</sequence>
<evidence type="ECO:0000313" key="8">
    <source>
        <dbReference type="EMBL" id="KFD55516.1"/>
    </source>
</evidence>
<feature type="transmembrane region" description="Helical" evidence="6">
    <location>
        <begin position="719"/>
        <end position="740"/>
    </location>
</feature>
<feature type="compositionally biased region" description="Basic and acidic residues" evidence="5">
    <location>
        <begin position="275"/>
        <end position="292"/>
    </location>
</feature>
<feature type="transmembrane region" description="Helical" evidence="6">
    <location>
        <begin position="747"/>
        <end position="766"/>
    </location>
</feature>
<keyword evidence="9" id="KW-1185">Reference proteome</keyword>
<feature type="transmembrane region" description="Helical" evidence="6">
    <location>
        <begin position="558"/>
        <end position="584"/>
    </location>
</feature>
<reference evidence="8 9" key="1">
    <citation type="journal article" date="2014" name="Nat. Genet.">
        <title>Genome and transcriptome of the porcine whipworm Trichuris suis.</title>
        <authorList>
            <person name="Jex A.R."/>
            <person name="Nejsum P."/>
            <person name="Schwarz E.M."/>
            <person name="Hu L."/>
            <person name="Young N.D."/>
            <person name="Hall R.S."/>
            <person name="Korhonen P.K."/>
            <person name="Liao S."/>
            <person name="Thamsborg S."/>
            <person name="Xia J."/>
            <person name="Xu P."/>
            <person name="Wang S."/>
            <person name="Scheerlinck J.P."/>
            <person name="Hofmann A."/>
            <person name="Sternberg P.W."/>
            <person name="Wang J."/>
            <person name="Gasser R.B."/>
        </authorList>
    </citation>
    <scope>NUCLEOTIDE SEQUENCE [LARGE SCALE GENOMIC DNA]</scope>
    <source>
        <strain evidence="8">DCEP-RM93M</strain>
    </source>
</reference>
<dbReference type="GO" id="GO:0015459">
    <property type="term" value="F:potassium channel regulator activity"/>
    <property type="evidence" value="ECO:0007669"/>
    <property type="project" value="TreeGrafter"/>
</dbReference>
<feature type="transmembrane region" description="Helical" evidence="6">
    <location>
        <begin position="772"/>
        <end position="789"/>
    </location>
</feature>
<feature type="transmembrane region" description="Helical" evidence="6">
    <location>
        <begin position="458"/>
        <end position="478"/>
    </location>
</feature>
<feature type="region of interest" description="Disordered" evidence="5">
    <location>
        <begin position="20"/>
        <end position="52"/>
    </location>
</feature>
<feature type="compositionally biased region" description="Polar residues" evidence="5">
    <location>
        <begin position="354"/>
        <end position="363"/>
    </location>
</feature>
<gene>
    <name evidence="8" type="ORF">M513_03568</name>
</gene>
<evidence type="ECO:0000256" key="4">
    <source>
        <dbReference type="SAM" id="Coils"/>
    </source>
</evidence>
<keyword evidence="6" id="KW-0472">Membrane</keyword>
<feature type="transmembrane region" description="Helical" evidence="6">
    <location>
        <begin position="836"/>
        <end position="853"/>
    </location>
</feature>
<feature type="transmembrane region" description="Helical" evidence="6">
    <location>
        <begin position="490"/>
        <end position="509"/>
    </location>
</feature>
<feature type="transmembrane region" description="Helical" evidence="6">
    <location>
        <begin position="167"/>
        <end position="183"/>
    </location>
</feature>
<accession>A0A085ME70</accession>
<dbReference type="GO" id="GO:0006937">
    <property type="term" value="P:regulation of muscle contraction"/>
    <property type="evidence" value="ECO:0007669"/>
    <property type="project" value="TreeGrafter"/>
</dbReference>
<comment type="similarity">
    <text evidence="2">Belongs to the NSRP1 family.</text>
</comment>
<dbReference type="InterPro" id="IPR018612">
    <property type="entry name" value="NSRP1_N"/>
</dbReference>
<evidence type="ECO:0000256" key="3">
    <source>
        <dbReference type="ARBA" id="ARBA00023054"/>
    </source>
</evidence>
<feature type="compositionally biased region" description="Basic and acidic residues" evidence="5">
    <location>
        <begin position="250"/>
        <end position="263"/>
    </location>
</feature>
<dbReference type="GO" id="GO:0000381">
    <property type="term" value="P:regulation of alternative mRNA splicing, via spliceosome"/>
    <property type="evidence" value="ECO:0007669"/>
    <property type="project" value="InterPro"/>
</dbReference>
<dbReference type="PANTHER" id="PTHR19444">
    <property type="entry name" value="UNC-93 RELATED"/>
    <property type="match status" value="1"/>
</dbReference>
<feature type="compositionally biased region" description="Basic residues" evidence="5">
    <location>
        <begin position="236"/>
        <end position="247"/>
    </location>
</feature>
<dbReference type="GO" id="GO:0055120">
    <property type="term" value="C:striated muscle dense body"/>
    <property type="evidence" value="ECO:0007669"/>
    <property type="project" value="TreeGrafter"/>
</dbReference>
<protein>
    <recommendedName>
        <fullName evidence="7">Nuclear speckle splicing regulatory protein 1 N-terminal domain-containing protein</fullName>
    </recommendedName>
</protein>
<keyword evidence="6" id="KW-0812">Transmembrane</keyword>
<dbReference type="InterPro" id="IPR036259">
    <property type="entry name" value="MFS_trans_sf"/>
</dbReference>
<feature type="region of interest" description="Disordered" evidence="5">
    <location>
        <begin position="210"/>
        <end position="363"/>
    </location>
</feature>